<feature type="region of interest" description="Disordered" evidence="1">
    <location>
        <begin position="127"/>
        <end position="201"/>
    </location>
</feature>
<proteinExistence type="predicted"/>
<evidence type="ECO:0000313" key="2">
    <source>
        <dbReference type="EMBL" id="KAK8572852.1"/>
    </source>
</evidence>
<organism evidence="2 3">
    <name type="scientific">Hibiscus sabdariffa</name>
    <name type="common">roselle</name>
    <dbReference type="NCBI Taxonomy" id="183260"/>
    <lineage>
        <taxon>Eukaryota</taxon>
        <taxon>Viridiplantae</taxon>
        <taxon>Streptophyta</taxon>
        <taxon>Embryophyta</taxon>
        <taxon>Tracheophyta</taxon>
        <taxon>Spermatophyta</taxon>
        <taxon>Magnoliopsida</taxon>
        <taxon>eudicotyledons</taxon>
        <taxon>Gunneridae</taxon>
        <taxon>Pentapetalae</taxon>
        <taxon>rosids</taxon>
        <taxon>malvids</taxon>
        <taxon>Malvales</taxon>
        <taxon>Malvaceae</taxon>
        <taxon>Malvoideae</taxon>
        <taxon>Hibiscus</taxon>
    </lineage>
</organism>
<feature type="region of interest" description="Disordered" evidence="1">
    <location>
        <begin position="15"/>
        <end position="42"/>
    </location>
</feature>
<dbReference type="EMBL" id="JBBPBM010000008">
    <property type="protein sequence ID" value="KAK8572852.1"/>
    <property type="molecule type" value="Genomic_DNA"/>
</dbReference>
<evidence type="ECO:0000313" key="3">
    <source>
        <dbReference type="Proteomes" id="UP001472677"/>
    </source>
</evidence>
<sequence>MLVVDEFPALQRSGSPFAEEKQRVAKKGRNVVNPSGENETEMPCASIGTDICMGAVGGDGSHQGMQGLVAKVPNDPPASFVSGVAVGGDAFVATAKASFWDMLMGDNSPVIPARQLSDLVVEVLEADESSNATTVPEAAGGSRKPEDLYGPWMQVVNRRRRPVASKNEKSGLQPDQLTSRKSGSRFESLSEALPESDVSDPVLPETIVSEPFMSSEGGSMEEVSSLLMVQGDSQQSVGVHVALVSKVVPVSSLLHKAKHTAVQIVGSGECVVLHEKNGHAIPSSIRSS</sequence>
<accession>A0ABR2F764</accession>
<feature type="compositionally biased region" description="Polar residues" evidence="1">
    <location>
        <begin position="173"/>
        <end position="187"/>
    </location>
</feature>
<reference evidence="2 3" key="1">
    <citation type="journal article" date="2024" name="G3 (Bethesda)">
        <title>Genome assembly of Hibiscus sabdariffa L. provides insights into metabolisms of medicinal natural products.</title>
        <authorList>
            <person name="Kim T."/>
        </authorList>
    </citation>
    <scope>NUCLEOTIDE SEQUENCE [LARGE SCALE GENOMIC DNA]</scope>
    <source>
        <strain evidence="2">TK-2024</strain>
        <tissue evidence="2">Old leaves</tissue>
    </source>
</reference>
<gene>
    <name evidence="2" type="ORF">V6N12_028892</name>
</gene>
<keyword evidence="3" id="KW-1185">Reference proteome</keyword>
<protein>
    <submittedName>
        <fullName evidence="2">Uncharacterized protein</fullName>
    </submittedName>
</protein>
<dbReference type="Proteomes" id="UP001472677">
    <property type="component" value="Unassembled WGS sequence"/>
</dbReference>
<name>A0ABR2F764_9ROSI</name>
<evidence type="ECO:0000256" key="1">
    <source>
        <dbReference type="SAM" id="MobiDB-lite"/>
    </source>
</evidence>
<comment type="caution">
    <text evidence="2">The sequence shown here is derived from an EMBL/GenBank/DDBJ whole genome shotgun (WGS) entry which is preliminary data.</text>
</comment>